<dbReference type="Pfam" id="PF01040">
    <property type="entry name" value="UbiA"/>
    <property type="match status" value="1"/>
</dbReference>
<comment type="caution">
    <text evidence="6">The sequence shown here is derived from an EMBL/GenBank/DDBJ whole genome shotgun (WGS) entry which is preliminary data.</text>
</comment>
<accession>A0A8J7PDP8</accession>
<comment type="subcellular location">
    <subcellularLocation>
        <location evidence="1">Membrane</location>
        <topology evidence="1">Multi-pass membrane protein</topology>
    </subcellularLocation>
</comment>
<evidence type="ECO:0000256" key="4">
    <source>
        <dbReference type="ARBA" id="ARBA00023136"/>
    </source>
</evidence>
<feature type="transmembrane region" description="Helical" evidence="5">
    <location>
        <begin position="83"/>
        <end position="103"/>
    </location>
</feature>
<feature type="transmembrane region" description="Helical" evidence="5">
    <location>
        <begin position="303"/>
        <end position="322"/>
    </location>
</feature>
<dbReference type="GO" id="GO:0016757">
    <property type="term" value="F:glycosyltransferase activity"/>
    <property type="evidence" value="ECO:0007669"/>
    <property type="project" value="UniProtKB-KW"/>
</dbReference>
<feature type="transmembrane region" description="Helical" evidence="5">
    <location>
        <begin position="137"/>
        <end position="170"/>
    </location>
</feature>
<evidence type="ECO:0000256" key="3">
    <source>
        <dbReference type="ARBA" id="ARBA00022989"/>
    </source>
</evidence>
<evidence type="ECO:0000313" key="6">
    <source>
        <dbReference type="EMBL" id="MBN8659337.1"/>
    </source>
</evidence>
<dbReference type="EMBL" id="JAFLCK010000003">
    <property type="protein sequence ID" value="MBN8659337.1"/>
    <property type="molecule type" value="Genomic_DNA"/>
</dbReference>
<dbReference type="GO" id="GO:0016020">
    <property type="term" value="C:membrane"/>
    <property type="evidence" value="ECO:0007669"/>
    <property type="project" value="UniProtKB-SubCell"/>
</dbReference>
<feature type="transmembrane region" description="Helical" evidence="5">
    <location>
        <begin position="190"/>
        <end position="209"/>
    </location>
</feature>
<feature type="transmembrane region" description="Helical" evidence="5">
    <location>
        <begin position="21"/>
        <end position="37"/>
    </location>
</feature>
<dbReference type="GO" id="GO:0016765">
    <property type="term" value="F:transferase activity, transferring alkyl or aryl (other than methyl) groups"/>
    <property type="evidence" value="ECO:0007669"/>
    <property type="project" value="InterPro"/>
</dbReference>
<evidence type="ECO:0000313" key="7">
    <source>
        <dbReference type="Proteomes" id="UP000664277"/>
    </source>
</evidence>
<evidence type="ECO:0000256" key="1">
    <source>
        <dbReference type="ARBA" id="ARBA00004141"/>
    </source>
</evidence>
<dbReference type="InterPro" id="IPR044878">
    <property type="entry name" value="UbiA_sf"/>
</dbReference>
<dbReference type="CDD" id="cd13963">
    <property type="entry name" value="PT_UbiA_2"/>
    <property type="match status" value="1"/>
</dbReference>
<reference evidence="6" key="1">
    <citation type="submission" date="2021-02" db="EMBL/GenBank/DDBJ databases">
        <title>Genome-Resolved Metagenomics of a Microbial Community Performing Photosynthetic Biological Nutrient Removal.</title>
        <authorList>
            <person name="Mcdaniel E.A."/>
        </authorList>
    </citation>
    <scope>NUCLEOTIDE SEQUENCE</scope>
    <source>
        <strain evidence="6">UWPOB_OBS1</strain>
    </source>
</reference>
<dbReference type="PANTHER" id="PTHR42723">
    <property type="entry name" value="CHLOROPHYLL SYNTHASE"/>
    <property type="match status" value="1"/>
</dbReference>
<dbReference type="AlphaFoldDB" id="A0A8J7PDP8"/>
<evidence type="ECO:0000256" key="2">
    <source>
        <dbReference type="ARBA" id="ARBA00022692"/>
    </source>
</evidence>
<keyword evidence="4 5" id="KW-0472">Membrane</keyword>
<protein>
    <submittedName>
        <fullName evidence="6">Decaprenyl-phosphate phosphoribosyltransferase</fullName>
    </submittedName>
</protein>
<name>A0A8J7PDP8_9BACT</name>
<proteinExistence type="predicted"/>
<feature type="transmembrane region" description="Helical" evidence="5">
    <location>
        <begin position="109"/>
        <end position="130"/>
    </location>
</feature>
<dbReference type="PANTHER" id="PTHR42723:SF1">
    <property type="entry name" value="CHLOROPHYLL SYNTHASE, CHLOROPLASTIC"/>
    <property type="match status" value="1"/>
</dbReference>
<dbReference type="InterPro" id="IPR050475">
    <property type="entry name" value="Prenyltransferase_related"/>
</dbReference>
<keyword evidence="6" id="KW-0328">Glycosyltransferase</keyword>
<keyword evidence="6" id="KW-0808">Transferase</keyword>
<feature type="transmembrane region" description="Helical" evidence="5">
    <location>
        <begin position="262"/>
        <end position="282"/>
    </location>
</feature>
<dbReference type="Proteomes" id="UP000664277">
    <property type="component" value="Unassembled WGS sequence"/>
</dbReference>
<keyword evidence="3 5" id="KW-1133">Transmembrane helix</keyword>
<sequence>MSSSEKASRSAYIKLLRPRQWTKNLIAFAPALFAGQLTRPDVLLHVSVCVLSLCAVSGSVYVFNDILDVEADRKHPTKCKRPIAAGQISVQAAVTVGLLAILVSFLLAYLVRPALCLVILAYLLLQAAYVTRLKHRVILDVFCIASGFVLRALAGAAAASASGSFILDLLPAGILPNLHSLPGARGGHEIYLSPWFLICTSLGSLFLALEKRRQEFRALGADAAHHRKVLGKYSLSLLDRMEAVIVPSLVTSYCLYCFNSAYGSWMMITIPPVLYGVLRYLVLSERDTSTGSPEEVLLKDRPIQNAVLIWVLACFLVVYGHIETYLKFIVHAIDSLRFRLY</sequence>
<keyword evidence="2 5" id="KW-0812">Transmembrane</keyword>
<dbReference type="InterPro" id="IPR000537">
    <property type="entry name" value="UbiA_prenyltransferase"/>
</dbReference>
<organism evidence="6 7">
    <name type="scientific">Candidatus Obscuribacter phosphatis</name>
    <dbReference type="NCBI Taxonomy" id="1906157"/>
    <lineage>
        <taxon>Bacteria</taxon>
        <taxon>Bacillati</taxon>
        <taxon>Candidatus Melainabacteria</taxon>
        <taxon>Candidatus Obscuribacterales</taxon>
        <taxon>Candidatus Obscuribacteraceae</taxon>
        <taxon>Candidatus Obscuribacter</taxon>
    </lineage>
</organism>
<dbReference type="Gene3D" id="1.10.357.140">
    <property type="entry name" value="UbiA prenyltransferase"/>
    <property type="match status" value="1"/>
</dbReference>
<evidence type="ECO:0000256" key="5">
    <source>
        <dbReference type="SAM" id="Phobius"/>
    </source>
</evidence>
<gene>
    <name evidence="6" type="ORF">J0M35_03165</name>
</gene>
<feature type="transmembrane region" description="Helical" evidence="5">
    <location>
        <begin position="43"/>
        <end position="63"/>
    </location>
</feature>